<proteinExistence type="predicted"/>
<dbReference type="AlphaFoldDB" id="A0A9P5YFW1"/>
<reference evidence="1" key="1">
    <citation type="submission" date="2020-11" db="EMBL/GenBank/DDBJ databases">
        <authorList>
            <consortium name="DOE Joint Genome Institute"/>
            <person name="Ahrendt S."/>
            <person name="Riley R."/>
            <person name="Andreopoulos W."/>
            <person name="Labutti K."/>
            <person name="Pangilinan J."/>
            <person name="Ruiz-Duenas F.J."/>
            <person name="Barrasa J.M."/>
            <person name="Sanchez-Garcia M."/>
            <person name="Camarero S."/>
            <person name="Miyauchi S."/>
            <person name="Serrano A."/>
            <person name="Linde D."/>
            <person name="Babiker R."/>
            <person name="Drula E."/>
            <person name="Ayuso-Fernandez I."/>
            <person name="Pacheco R."/>
            <person name="Padilla G."/>
            <person name="Ferreira P."/>
            <person name="Barriuso J."/>
            <person name="Kellner H."/>
            <person name="Castanera R."/>
            <person name="Alfaro M."/>
            <person name="Ramirez L."/>
            <person name="Pisabarro A.G."/>
            <person name="Kuo A."/>
            <person name="Tritt A."/>
            <person name="Lipzen A."/>
            <person name="He G."/>
            <person name="Yan M."/>
            <person name="Ng V."/>
            <person name="Cullen D."/>
            <person name="Martin F."/>
            <person name="Rosso M.-N."/>
            <person name="Henrissat B."/>
            <person name="Hibbett D."/>
            <person name="Martinez A.T."/>
            <person name="Grigoriev I.V."/>
        </authorList>
    </citation>
    <scope>NUCLEOTIDE SEQUENCE</scope>
    <source>
        <strain evidence="1">CBS 247.69</strain>
    </source>
</reference>
<gene>
    <name evidence="1" type="ORF">BDZ94DRAFT_1243938</name>
</gene>
<keyword evidence="2" id="KW-1185">Reference proteome</keyword>
<dbReference type="EMBL" id="MU150230">
    <property type="protein sequence ID" value="KAF9469203.1"/>
    <property type="molecule type" value="Genomic_DNA"/>
</dbReference>
<comment type="caution">
    <text evidence="1">The sequence shown here is derived from an EMBL/GenBank/DDBJ whole genome shotgun (WGS) entry which is preliminary data.</text>
</comment>
<name>A0A9P5YFW1_9AGAR</name>
<evidence type="ECO:0000313" key="1">
    <source>
        <dbReference type="EMBL" id="KAF9469203.1"/>
    </source>
</evidence>
<protein>
    <submittedName>
        <fullName evidence="1">Uncharacterized protein</fullName>
    </submittedName>
</protein>
<organism evidence="1 2">
    <name type="scientific">Collybia nuda</name>
    <dbReference type="NCBI Taxonomy" id="64659"/>
    <lineage>
        <taxon>Eukaryota</taxon>
        <taxon>Fungi</taxon>
        <taxon>Dikarya</taxon>
        <taxon>Basidiomycota</taxon>
        <taxon>Agaricomycotina</taxon>
        <taxon>Agaricomycetes</taxon>
        <taxon>Agaricomycetidae</taxon>
        <taxon>Agaricales</taxon>
        <taxon>Tricholomatineae</taxon>
        <taxon>Clitocybaceae</taxon>
        <taxon>Collybia</taxon>
    </lineage>
</organism>
<dbReference type="Proteomes" id="UP000807353">
    <property type="component" value="Unassembled WGS sequence"/>
</dbReference>
<sequence>MGSLYSGIRIQSSEYGTYKETSVPSSPPPIITEFRNSRQLTPTRSVRSSVSLPSFEVRPSDLIYNFKMFDSDSVEPGGESRVFTGYGVISGYGTWRTSHNRGWREFDTLCEASKSYYTNASSGLGVEVARSPMNQCLVREKVEVAGRTERQFLTFCEKGV</sequence>
<accession>A0A9P5YFW1</accession>
<evidence type="ECO:0000313" key="2">
    <source>
        <dbReference type="Proteomes" id="UP000807353"/>
    </source>
</evidence>